<dbReference type="OrthoDB" id="62120at2759"/>
<keyword evidence="6" id="KW-0735">Signal-anchor</keyword>
<evidence type="ECO:0000256" key="14">
    <source>
        <dbReference type="ARBA" id="ARBA00038929"/>
    </source>
</evidence>
<protein>
    <recommendedName>
        <fullName evidence="14">glucan 1,3-beta-glucosidase</fullName>
        <ecNumber evidence="14">3.2.1.58</ecNumber>
    </recommendedName>
    <alternativeName>
        <fullName evidence="15">Exo-1,3-beta-glucanase D</fullName>
    </alternativeName>
</protein>
<dbReference type="Pfam" id="PF00150">
    <property type="entry name" value="Cellulase"/>
    <property type="match status" value="1"/>
</dbReference>
<keyword evidence="5" id="KW-0378">Hydrolase</keyword>
<name>A0A409WIL1_PSICY</name>
<dbReference type="PANTHER" id="PTHR31297:SF34">
    <property type="entry name" value="GLUCAN 1,3-BETA-GLUCOSIDASE 2"/>
    <property type="match status" value="1"/>
</dbReference>
<evidence type="ECO:0000313" key="19">
    <source>
        <dbReference type="EMBL" id="PPQ78311.1"/>
    </source>
</evidence>
<dbReference type="InParanoid" id="A0A409WIL1"/>
<evidence type="ECO:0000256" key="1">
    <source>
        <dbReference type="ARBA" id="ARBA00004401"/>
    </source>
</evidence>
<comment type="function">
    <text evidence="13">Glucosidase involved in the degradation of cellulosic biomass. Active on lichenan.</text>
</comment>
<dbReference type="Gene3D" id="3.20.20.80">
    <property type="entry name" value="Glycosidases"/>
    <property type="match status" value="1"/>
</dbReference>
<keyword evidence="9" id="KW-0325">Glycoprotein</keyword>
<evidence type="ECO:0000256" key="8">
    <source>
        <dbReference type="ARBA" id="ARBA00023136"/>
    </source>
</evidence>
<keyword evidence="8 17" id="KW-0472">Membrane</keyword>
<comment type="catalytic activity">
    <reaction evidence="12">
        <text>Successive hydrolysis of beta-D-glucose units from the non-reducing ends of (1-&gt;3)-beta-D-glucans, releasing alpha-glucose.</text>
        <dbReference type="EC" id="3.2.1.58"/>
    </reaction>
</comment>
<feature type="region of interest" description="Disordered" evidence="16">
    <location>
        <begin position="1"/>
        <end position="20"/>
    </location>
</feature>
<feature type="compositionally biased region" description="Polar residues" evidence="16">
    <location>
        <begin position="1"/>
        <end position="17"/>
    </location>
</feature>
<evidence type="ECO:0000256" key="13">
    <source>
        <dbReference type="ARBA" id="ARBA00037126"/>
    </source>
</evidence>
<feature type="region of interest" description="Disordered" evidence="16">
    <location>
        <begin position="37"/>
        <end position="85"/>
    </location>
</feature>
<evidence type="ECO:0000256" key="11">
    <source>
        <dbReference type="ARBA" id="ARBA00023316"/>
    </source>
</evidence>
<comment type="similarity">
    <text evidence="2">Belongs to the glycosyl hydrolase 5 (cellulase A) family.</text>
</comment>
<keyword evidence="11" id="KW-0961">Cell wall biogenesis/degradation</keyword>
<dbReference type="EMBL" id="NHYD01003422">
    <property type="protein sequence ID" value="PPQ78311.1"/>
    <property type="molecule type" value="Genomic_DNA"/>
</dbReference>
<evidence type="ECO:0000256" key="17">
    <source>
        <dbReference type="SAM" id="Phobius"/>
    </source>
</evidence>
<evidence type="ECO:0000256" key="4">
    <source>
        <dbReference type="ARBA" id="ARBA00022692"/>
    </source>
</evidence>
<dbReference type="Proteomes" id="UP000283269">
    <property type="component" value="Unassembled WGS sequence"/>
</dbReference>
<evidence type="ECO:0000256" key="5">
    <source>
        <dbReference type="ARBA" id="ARBA00022801"/>
    </source>
</evidence>
<evidence type="ECO:0000256" key="9">
    <source>
        <dbReference type="ARBA" id="ARBA00023180"/>
    </source>
</evidence>
<reference evidence="19 20" key="1">
    <citation type="journal article" date="2018" name="Evol. Lett.">
        <title>Horizontal gene cluster transfer increased hallucinogenic mushroom diversity.</title>
        <authorList>
            <person name="Reynolds H.T."/>
            <person name="Vijayakumar V."/>
            <person name="Gluck-Thaler E."/>
            <person name="Korotkin H.B."/>
            <person name="Matheny P.B."/>
            <person name="Slot J.C."/>
        </authorList>
    </citation>
    <scope>NUCLEOTIDE SEQUENCE [LARGE SCALE GENOMIC DNA]</scope>
    <source>
        <strain evidence="19 20">2631</strain>
    </source>
</reference>
<evidence type="ECO:0000256" key="15">
    <source>
        <dbReference type="ARBA" id="ARBA00041260"/>
    </source>
</evidence>
<dbReference type="GO" id="GO:0071555">
    <property type="term" value="P:cell wall organization"/>
    <property type="evidence" value="ECO:0007669"/>
    <property type="project" value="UniProtKB-KW"/>
</dbReference>
<dbReference type="GO" id="GO:0009251">
    <property type="term" value="P:glucan catabolic process"/>
    <property type="evidence" value="ECO:0007669"/>
    <property type="project" value="TreeGrafter"/>
</dbReference>
<evidence type="ECO:0000256" key="16">
    <source>
        <dbReference type="SAM" id="MobiDB-lite"/>
    </source>
</evidence>
<evidence type="ECO:0000256" key="6">
    <source>
        <dbReference type="ARBA" id="ARBA00022968"/>
    </source>
</evidence>
<feature type="compositionally biased region" description="Polar residues" evidence="16">
    <location>
        <begin position="53"/>
        <end position="65"/>
    </location>
</feature>
<feature type="compositionally biased region" description="Low complexity" evidence="16">
    <location>
        <begin position="126"/>
        <end position="139"/>
    </location>
</feature>
<dbReference type="STRING" id="93625.A0A409WIL1"/>
<dbReference type="InterPro" id="IPR050386">
    <property type="entry name" value="Glycosyl_hydrolase_5"/>
</dbReference>
<dbReference type="GO" id="GO:0004338">
    <property type="term" value="F:glucan exo-1,3-beta-glucosidase activity"/>
    <property type="evidence" value="ECO:0007669"/>
    <property type="project" value="UniProtKB-EC"/>
</dbReference>
<keyword evidence="3" id="KW-1003">Cell membrane</keyword>
<evidence type="ECO:0000259" key="18">
    <source>
        <dbReference type="Pfam" id="PF00150"/>
    </source>
</evidence>
<evidence type="ECO:0000256" key="10">
    <source>
        <dbReference type="ARBA" id="ARBA00023295"/>
    </source>
</evidence>
<sequence length="748" mass="80724">MATERPFSTTSQTSSDIKATYTPLPLAEGSSLLQPQAPFLSQNGAESPRDSYAAQSSVAGSQTLLPTKVERDGDDNLESASPVDRYPSPKRISRLVIFGVLIVLIIIVLAVVLPVYFTVIKPRNDNSSSAAVVNPSSSSGHGQPTATSTSDNVKPSRSATTEAITGGDGSTIKANDGSTFTYNNNFGGIWYSDPSDPFKDYAYPNSWTPPLNQIWDYGKDRIFGVNLGGWLVLEPFISPAVFQRYPGAVDEWTLSTLMAADTANGGLNQLEEHYKTFITEQDIAQIAGAGLNWIRLPIPFWAIDTWGDEPFLAKTSWKYIVQALQWCKKYGLRVKLDLHTVPGSHNAYNHSGKMGQINFLYGVMGLANAQRTLNYLRIITEFISQPEYKDVVLIFGIMNEALVSQIGRTEIGGFYVEAYNVIRGITGVGEGNGPYISLHDGFQALNSWPGFLQGADRLMLDTHPYLAFDNSAATDPIDTGTGADAGGRWPQTACTRWGGAMNSSRNAFGVTIAGEFSNGINDCGLFLRGVRGRTTYGGDCQDWQDASKWSAGTIAGLLAFSSASMDAMRDYFFWTWKIGRSNRGIVEAPLWSYQHGLEGGWMPKDPRSAIGACGSSTGPVWRGEFESWMIGGAGAGVISPALTSRYPWPPVQFADGNQVDQLPVYTSTGSVVTLPMPTFTDSNGNVVAVTANGWFNANDNAPAPTPIAGCAYPDPWDANGVAIPTGCRRDAGATPLAEITPPPSRRAF</sequence>
<dbReference type="GO" id="GO:0005576">
    <property type="term" value="C:extracellular region"/>
    <property type="evidence" value="ECO:0007669"/>
    <property type="project" value="TreeGrafter"/>
</dbReference>
<dbReference type="PANTHER" id="PTHR31297">
    <property type="entry name" value="GLUCAN ENDO-1,6-BETA-GLUCOSIDASE B"/>
    <property type="match status" value="1"/>
</dbReference>
<feature type="region of interest" description="Disordered" evidence="16">
    <location>
        <begin position="126"/>
        <end position="170"/>
    </location>
</feature>
<accession>A0A409WIL1</accession>
<keyword evidence="10" id="KW-0326">Glycosidase</keyword>
<keyword evidence="7 17" id="KW-1133">Transmembrane helix</keyword>
<dbReference type="InterPro" id="IPR001547">
    <property type="entry name" value="Glyco_hydro_5"/>
</dbReference>
<evidence type="ECO:0000256" key="12">
    <source>
        <dbReference type="ARBA" id="ARBA00036824"/>
    </source>
</evidence>
<evidence type="ECO:0000256" key="7">
    <source>
        <dbReference type="ARBA" id="ARBA00022989"/>
    </source>
</evidence>
<keyword evidence="4 17" id="KW-0812">Transmembrane</keyword>
<evidence type="ECO:0000256" key="3">
    <source>
        <dbReference type="ARBA" id="ARBA00022475"/>
    </source>
</evidence>
<dbReference type="AlphaFoldDB" id="A0A409WIL1"/>
<dbReference type="InterPro" id="IPR017853">
    <property type="entry name" value="GH"/>
</dbReference>
<dbReference type="GO" id="GO:0005886">
    <property type="term" value="C:plasma membrane"/>
    <property type="evidence" value="ECO:0007669"/>
    <property type="project" value="UniProtKB-SubCell"/>
</dbReference>
<comment type="subcellular location">
    <subcellularLocation>
        <location evidence="1">Cell membrane</location>
        <topology evidence="1">Single-pass type II membrane protein</topology>
    </subcellularLocation>
</comment>
<feature type="domain" description="Glycoside hydrolase family 5" evidence="18">
    <location>
        <begin position="263"/>
        <end position="478"/>
    </location>
</feature>
<dbReference type="GO" id="GO:0009986">
    <property type="term" value="C:cell surface"/>
    <property type="evidence" value="ECO:0007669"/>
    <property type="project" value="TreeGrafter"/>
</dbReference>
<evidence type="ECO:0000256" key="2">
    <source>
        <dbReference type="ARBA" id="ARBA00005641"/>
    </source>
</evidence>
<feature type="transmembrane region" description="Helical" evidence="17">
    <location>
        <begin position="95"/>
        <end position="117"/>
    </location>
</feature>
<dbReference type="SUPFAM" id="SSF51445">
    <property type="entry name" value="(Trans)glycosidases"/>
    <property type="match status" value="1"/>
</dbReference>
<feature type="compositionally biased region" description="Polar residues" evidence="16">
    <location>
        <begin position="140"/>
        <end position="163"/>
    </location>
</feature>
<comment type="caution">
    <text evidence="19">The sequence shown here is derived from an EMBL/GenBank/DDBJ whole genome shotgun (WGS) entry which is preliminary data.</text>
</comment>
<evidence type="ECO:0000313" key="20">
    <source>
        <dbReference type="Proteomes" id="UP000283269"/>
    </source>
</evidence>
<dbReference type="FunCoup" id="A0A409WIL1">
    <property type="interactions" value="20"/>
</dbReference>
<keyword evidence="20" id="KW-1185">Reference proteome</keyword>
<proteinExistence type="inferred from homology"/>
<dbReference type="EC" id="3.2.1.58" evidence="14"/>
<gene>
    <name evidence="19" type="ORF">CVT25_011682</name>
</gene>
<organism evidence="19 20">
    <name type="scientific">Psilocybe cyanescens</name>
    <dbReference type="NCBI Taxonomy" id="93625"/>
    <lineage>
        <taxon>Eukaryota</taxon>
        <taxon>Fungi</taxon>
        <taxon>Dikarya</taxon>
        <taxon>Basidiomycota</taxon>
        <taxon>Agaricomycotina</taxon>
        <taxon>Agaricomycetes</taxon>
        <taxon>Agaricomycetidae</taxon>
        <taxon>Agaricales</taxon>
        <taxon>Agaricineae</taxon>
        <taxon>Strophariaceae</taxon>
        <taxon>Psilocybe</taxon>
    </lineage>
</organism>